<sequence>MDTRIDETCLENMQSLLGEQFNDTLEFCLSEFDRLANDVKATIDNDLEAATRNAHSLKSNAAQFGAMSLADVARSIEMALIENNTEHAKSQVSVLCDEVVSSKALLQHWLTSSV</sequence>
<dbReference type="SUPFAM" id="SSF47226">
    <property type="entry name" value="Histidine-containing phosphotransfer domain, HPT domain"/>
    <property type="match status" value="1"/>
</dbReference>
<dbReference type="PROSITE" id="PS50894">
    <property type="entry name" value="HPT"/>
    <property type="match status" value="1"/>
</dbReference>
<evidence type="ECO:0000256" key="2">
    <source>
        <dbReference type="PROSITE-ProRule" id="PRU00110"/>
    </source>
</evidence>
<keyword evidence="2" id="KW-0597">Phosphoprotein</keyword>
<protein>
    <submittedName>
        <fullName evidence="4">Hpt domain protein</fullName>
    </submittedName>
</protein>
<dbReference type="GO" id="GO:0004672">
    <property type="term" value="F:protein kinase activity"/>
    <property type="evidence" value="ECO:0007669"/>
    <property type="project" value="UniProtKB-ARBA"/>
</dbReference>
<dbReference type="AlphaFoldDB" id="V4HQU2"/>
<feature type="domain" description="HPt" evidence="3">
    <location>
        <begin position="13"/>
        <end position="109"/>
    </location>
</feature>
<keyword evidence="1" id="KW-0902">Two-component regulatory system</keyword>
<evidence type="ECO:0000313" key="4">
    <source>
        <dbReference type="EMBL" id="ESP93205.1"/>
    </source>
</evidence>
<feature type="modified residue" description="Phosphohistidine" evidence="2">
    <location>
        <position position="55"/>
    </location>
</feature>
<evidence type="ECO:0000313" key="5">
    <source>
        <dbReference type="Proteomes" id="UP000017820"/>
    </source>
</evidence>
<dbReference type="PATRIC" id="fig|1353533.3.peg.2397"/>
<organism evidence="4 5">
    <name type="scientific">Pseudoalteromonas luteoviolacea (strain 2ta16)</name>
    <dbReference type="NCBI Taxonomy" id="1353533"/>
    <lineage>
        <taxon>Bacteria</taxon>
        <taxon>Pseudomonadati</taxon>
        <taxon>Pseudomonadota</taxon>
        <taxon>Gammaproteobacteria</taxon>
        <taxon>Alteromonadales</taxon>
        <taxon>Pseudoalteromonadaceae</taxon>
        <taxon>Pseudoalteromonas</taxon>
    </lineage>
</organism>
<name>V4HQU2_PSEL2</name>
<dbReference type="Proteomes" id="UP000017820">
    <property type="component" value="Unassembled WGS sequence"/>
</dbReference>
<dbReference type="InterPro" id="IPR036641">
    <property type="entry name" value="HPT_dom_sf"/>
</dbReference>
<gene>
    <name evidence="4" type="ORF">PL2TA16_03426</name>
</gene>
<dbReference type="GO" id="GO:0000160">
    <property type="term" value="P:phosphorelay signal transduction system"/>
    <property type="evidence" value="ECO:0007669"/>
    <property type="project" value="UniProtKB-KW"/>
</dbReference>
<comment type="caution">
    <text evidence="4">The sequence shown here is derived from an EMBL/GenBank/DDBJ whole genome shotgun (WGS) entry which is preliminary data.</text>
</comment>
<accession>V4HQU2</accession>
<evidence type="ECO:0000259" key="3">
    <source>
        <dbReference type="PROSITE" id="PS50894"/>
    </source>
</evidence>
<dbReference type="Gene3D" id="1.20.120.160">
    <property type="entry name" value="HPT domain"/>
    <property type="match status" value="1"/>
</dbReference>
<evidence type="ECO:0000256" key="1">
    <source>
        <dbReference type="ARBA" id="ARBA00023012"/>
    </source>
</evidence>
<dbReference type="EMBL" id="AUSV01000037">
    <property type="protein sequence ID" value="ESP93205.1"/>
    <property type="molecule type" value="Genomic_DNA"/>
</dbReference>
<dbReference type="Pfam" id="PF01627">
    <property type="entry name" value="Hpt"/>
    <property type="match status" value="1"/>
</dbReference>
<dbReference type="RefSeq" id="WP_023399304.1">
    <property type="nucleotide sequence ID" value="NZ_AUSV01000037.1"/>
</dbReference>
<dbReference type="InterPro" id="IPR008207">
    <property type="entry name" value="Sig_transdc_His_kin_Hpt_dom"/>
</dbReference>
<reference evidence="4 5" key="1">
    <citation type="submission" date="2013-07" db="EMBL/GenBank/DDBJ databases">
        <title>Draft genome sequence of Pseudoalteromonas luteoviolacea 2ta16.</title>
        <authorList>
            <person name="Allen E.E."/>
            <person name="Azam F."/>
            <person name="Podell S."/>
        </authorList>
    </citation>
    <scope>NUCLEOTIDE SEQUENCE [LARGE SCALE GENOMIC DNA]</scope>
    <source>
        <strain evidence="4 5">2ta16</strain>
    </source>
</reference>
<proteinExistence type="predicted"/>